<feature type="compositionally biased region" description="Polar residues" evidence="1">
    <location>
        <begin position="969"/>
        <end position="996"/>
    </location>
</feature>
<evidence type="ECO:0000256" key="1">
    <source>
        <dbReference type="SAM" id="MobiDB-lite"/>
    </source>
</evidence>
<feature type="region of interest" description="Disordered" evidence="1">
    <location>
        <begin position="1"/>
        <end position="33"/>
    </location>
</feature>
<feature type="compositionally biased region" description="Basic and acidic residues" evidence="1">
    <location>
        <begin position="205"/>
        <end position="222"/>
    </location>
</feature>
<dbReference type="EMBL" id="KE721542">
    <property type="protein sequence ID" value="ERF68069.1"/>
    <property type="molecule type" value="Genomic_DNA"/>
</dbReference>
<dbReference type="AlphaFoldDB" id="U1HGV3"/>
<feature type="region of interest" description="Disordered" evidence="1">
    <location>
        <begin position="671"/>
        <end position="706"/>
    </location>
</feature>
<accession>U1HGV3</accession>
<evidence type="ECO:0000313" key="3">
    <source>
        <dbReference type="Proteomes" id="UP000019373"/>
    </source>
</evidence>
<keyword evidence="3" id="KW-1185">Reference proteome</keyword>
<feature type="region of interest" description="Disordered" evidence="1">
    <location>
        <begin position="733"/>
        <end position="783"/>
    </location>
</feature>
<dbReference type="HOGENOM" id="CLU_292214_0_0_1"/>
<feature type="region of interest" description="Disordered" evidence="1">
    <location>
        <begin position="452"/>
        <end position="484"/>
    </location>
</feature>
<feature type="compositionally biased region" description="Basic and acidic residues" evidence="1">
    <location>
        <begin position="1031"/>
        <end position="1043"/>
    </location>
</feature>
<dbReference type="eggNOG" id="ENOG502RNV6">
    <property type="taxonomic scope" value="Eukaryota"/>
</dbReference>
<organism evidence="2 3">
    <name type="scientific">Endocarpon pusillum (strain Z07020 / HMAS-L-300199)</name>
    <name type="common">Lichen-forming fungus</name>
    <dbReference type="NCBI Taxonomy" id="1263415"/>
    <lineage>
        <taxon>Eukaryota</taxon>
        <taxon>Fungi</taxon>
        <taxon>Dikarya</taxon>
        <taxon>Ascomycota</taxon>
        <taxon>Pezizomycotina</taxon>
        <taxon>Eurotiomycetes</taxon>
        <taxon>Chaetothyriomycetidae</taxon>
        <taxon>Verrucariales</taxon>
        <taxon>Verrucariaceae</taxon>
        <taxon>Endocarpon</taxon>
    </lineage>
</organism>
<feature type="compositionally biased region" description="Gly residues" evidence="1">
    <location>
        <begin position="163"/>
        <end position="178"/>
    </location>
</feature>
<feature type="compositionally biased region" description="Polar residues" evidence="1">
    <location>
        <begin position="454"/>
        <end position="466"/>
    </location>
</feature>
<feature type="compositionally biased region" description="Polar residues" evidence="1">
    <location>
        <begin position="748"/>
        <end position="769"/>
    </location>
</feature>
<feature type="region of interest" description="Disordered" evidence="1">
    <location>
        <begin position="570"/>
        <end position="589"/>
    </location>
</feature>
<reference evidence="3" key="1">
    <citation type="journal article" date="2014" name="BMC Genomics">
        <title>Genome characteristics reveal the impact of lichenization on lichen-forming fungus Endocarpon pusillum Hedwig (Verrucariales, Ascomycota).</title>
        <authorList>
            <person name="Wang Y.-Y."/>
            <person name="Liu B."/>
            <person name="Zhang X.-Y."/>
            <person name="Zhou Q.-M."/>
            <person name="Zhang T."/>
            <person name="Li H."/>
            <person name="Yu Y.-F."/>
            <person name="Zhang X.-L."/>
            <person name="Hao X.-Y."/>
            <person name="Wang M."/>
            <person name="Wang L."/>
            <person name="Wei J.-C."/>
        </authorList>
    </citation>
    <scope>NUCLEOTIDE SEQUENCE [LARGE SCALE GENOMIC DNA]</scope>
    <source>
        <strain evidence="3">Z07020 / HMAS-L-300199</strain>
    </source>
</reference>
<feature type="region of interest" description="Disordered" evidence="1">
    <location>
        <begin position="969"/>
        <end position="1043"/>
    </location>
</feature>
<feature type="region of interest" description="Disordered" evidence="1">
    <location>
        <begin position="798"/>
        <end position="840"/>
    </location>
</feature>
<dbReference type="Proteomes" id="UP000019373">
    <property type="component" value="Unassembled WGS sequence"/>
</dbReference>
<evidence type="ECO:0000313" key="2">
    <source>
        <dbReference type="EMBL" id="ERF68069.1"/>
    </source>
</evidence>
<name>U1HGV3_ENDPU</name>
<dbReference type="OrthoDB" id="5372553at2759"/>
<dbReference type="GeneID" id="19243354"/>
<gene>
    <name evidence="2" type="ORF">EPUS_08505</name>
</gene>
<feature type="region of interest" description="Disordered" evidence="1">
    <location>
        <begin position="154"/>
        <end position="224"/>
    </location>
</feature>
<feature type="compositionally biased region" description="Polar residues" evidence="1">
    <location>
        <begin position="671"/>
        <end position="693"/>
    </location>
</feature>
<feature type="region of interest" description="Disordered" evidence="1">
    <location>
        <begin position="875"/>
        <end position="913"/>
    </location>
</feature>
<sequence>MSLAASRADAHIQANRDLDPIMSRSSAEDGEQREIDEEHLLAQSNMQMLDLGTGRREHVTTFDYMLPSELRVSTQQLLRARKVEEEGTEAAKLFQENKSKVNAWNSISTQIAQDNADREQLDNLMNGQSHRARLNKEIKEQGGQTYGEVSNVRIDDYPRRGKGGGAGGRGMSGRGGRGAPMHVPVTRTNGRVLATASPSVPNGPKADRPLDPAIDPDREYSYKTKKGGKTISVSYNGGQAVRGGPTVGSGRTANDARATMVGGTVHIGPAAQTKAKSEHSEAPRAPRETPVTVVLNNEAFLEVMNSMTAKPTFNQHVQEKSKPAPNSKAAALVEQPGKTTKRRAAATKKSDSFLARSIETPAEAYRTLEACNKLCKTDATIRLAPTCEFGYPPPNTEFGGEKVPGDSASVHTDGVETVSTYNSADFKTQSSAGTGSRFDQGHGTIVIGGKLAQKDSSATSEAASGSNGPGIRLLPPSSHTESHQKDDLITLEDGIGQSSPDVKTSSNHALSASYAKSLQSPSIPHIMDEELDDDIPQSSLTPRSSIAPRFITFRGARYIRYDQITSQDAEDSQVGIHSEGSCPQNTQPTVQAASFSSSTNNRIAVTNGLNIGLQTLQESSAGSILGEYNLPGRSIVSTGPSSQASVASSRWANGMNGFPLASASFPTPSLPQTCLSPVPSRQANQHNEPLQKSQTDDTEIAAAPRKSTVQQKVASLPNLAASKYAIQGVQVATRPPPVESPTFHKSTKTASVDQPDRSQNAFRTASPTASVGRRGEDKGAFDTTLQVFPESLVPASRRADYIPNMHSNASSKTESSPTDRNRQTTENGTASTPKPPRKQTDLTASIWSTANSEIDPLVPSSKTFENQVRQSRFNLTSDNVDSREETTVVSDNGAQRKRNPFGATTQSSKPTLAENKKLASAVPVQPHDGPVMVERSGNIPDTNHTAMTLQNLIEGTKANAKAQSSTFDFSKSAGSKYPNTIQSSSANGTKQSQSGASGLPLSKAKPTNGLMASKYATSNSSTSSLRKVRRAKLDDSSSHESEI</sequence>
<proteinExistence type="predicted"/>
<protein>
    <submittedName>
        <fullName evidence="2">Uncharacterized protein</fullName>
    </submittedName>
</protein>
<feature type="compositionally biased region" description="Polar residues" evidence="1">
    <location>
        <begin position="805"/>
        <end position="816"/>
    </location>
</feature>
<dbReference type="RefSeq" id="XP_007806280.1">
    <property type="nucleotide sequence ID" value="XM_007808089.1"/>
</dbReference>
<feature type="compositionally biased region" description="Basic and acidic residues" evidence="1">
    <location>
        <begin position="8"/>
        <end position="19"/>
    </location>
</feature>